<proteinExistence type="predicted"/>
<dbReference type="OrthoDB" id="7995463at2759"/>
<comment type="caution">
    <text evidence="1">The sequence shown here is derived from an EMBL/GenBank/DDBJ whole genome shotgun (WGS) entry which is preliminary data.</text>
</comment>
<name>A0A8J2JPB8_9HEXA</name>
<keyword evidence="2" id="KW-1185">Reference proteome</keyword>
<organism evidence="1 2">
    <name type="scientific">Allacma fusca</name>
    <dbReference type="NCBI Taxonomy" id="39272"/>
    <lineage>
        <taxon>Eukaryota</taxon>
        <taxon>Metazoa</taxon>
        <taxon>Ecdysozoa</taxon>
        <taxon>Arthropoda</taxon>
        <taxon>Hexapoda</taxon>
        <taxon>Collembola</taxon>
        <taxon>Symphypleona</taxon>
        <taxon>Sminthuridae</taxon>
        <taxon>Allacma</taxon>
    </lineage>
</organism>
<sequence>MKTKLLDELSPRLQRFRMRLMRYTYNIVYVPGKELIPADVLSRKPLDNLDKNDLEEEMEAQVSMLMSIIPASEKKIQEIFEAQQLDP</sequence>
<evidence type="ECO:0000313" key="2">
    <source>
        <dbReference type="Proteomes" id="UP000708208"/>
    </source>
</evidence>
<feature type="non-terminal residue" evidence="1">
    <location>
        <position position="87"/>
    </location>
</feature>
<dbReference type="Proteomes" id="UP000708208">
    <property type="component" value="Unassembled WGS sequence"/>
</dbReference>
<gene>
    <name evidence="1" type="ORF">AFUS01_LOCUS12995</name>
</gene>
<protein>
    <submittedName>
        <fullName evidence="1">Uncharacterized protein</fullName>
    </submittedName>
</protein>
<reference evidence="1" key="1">
    <citation type="submission" date="2021-06" db="EMBL/GenBank/DDBJ databases">
        <authorList>
            <person name="Hodson N. C."/>
            <person name="Mongue J. A."/>
            <person name="Jaron S. K."/>
        </authorList>
    </citation>
    <scope>NUCLEOTIDE SEQUENCE</scope>
</reference>
<evidence type="ECO:0000313" key="1">
    <source>
        <dbReference type="EMBL" id="CAG7723941.1"/>
    </source>
</evidence>
<accession>A0A8J2JPB8</accession>
<dbReference type="EMBL" id="CAJVCH010104049">
    <property type="protein sequence ID" value="CAG7723941.1"/>
    <property type="molecule type" value="Genomic_DNA"/>
</dbReference>
<dbReference type="AlphaFoldDB" id="A0A8J2JPB8"/>